<dbReference type="SMART" id="SM00355">
    <property type="entry name" value="ZnF_C2H2"/>
    <property type="match status" value="1"/>
</dbReference>
<reference evidence="4" key="1">
    <citation type="journal article" date="2020" name="Fungal Divers.">
        <title>Resolving the Mortierellaceae phylogeny through synthesis of multi-gene phylogenetics and phylogenomics.</title>
        <authorList>
            <person name="Vandepol N."/>
            <person name="Liber J."/>
            <person name="Desiro A."/>
            <person name="Na H."/>
            <person name="Kennedy M."/>
            <person name="Barry K."/>
            <person name="Grigoriev I.V."/>
            <person name="Miller A.N."/>
            <person name="O'Donnell K."/>
            <person name="Stajich J.E."/>
            <person name="Bonito G."/>
        </authorList>
    </citation>
    <scope>NUCLEOTIDE SEQUENCE</scope>
    <source>
        <strain evidence="4">BC1065</strain>
    </source>
</reference>
<feature type="domain" description="C2H2-type" evidence="3">
    <location>
        <begin position="40"/>
        <end position="63"/>
    </location>
</feature>
<sequence>MRDSTGSSLSLRSNNSGNNSSHDDLPSKSHSGRSSPATEYVCPVCHKCYANNSTLRRHLKIHAYACSAASAAVAAATTTTTGMMTLGVAQEQYSHAQRRHRSILVSEGDDDELEAEGDDGGQGMFSAAAAATAIKEEESDSWVALSASSRLAAASSSAKSSPRLKLTPPSSSHHLHHHHPSSSSPTFLASSAFSSSPSSSPSSFGLSMPALVTTSALLSSSILQYRPGVDTDYRKPECVGCNKAFARRDTVILHIKNIRRKWEIHWHAQKMALSATVTTDDNRRAQCNEEDMKEEAVEEDEEERVVDGDEEQEEEEEEEEEEEVNDSGTDAHRPQRSGRPKSRRDPREAARLYYADGNDSVSTAHYTSHSSHRRVTTTKKDALAPPSGRHGPKFSKEEEDELLQALAEVSPCYRERRVRMFGSFGMVEEPVLQD</sequence>
<dbReference type="AlphaFoldDB" id="A0A9P6UBJ0"/>
<dbReference type="Gene3D" id="3.30.160.60">
    <property type="entry name" value="Classic Zinc Finger"/>
    <property type="match status" value="1"/>
</dbReference>
<dbReference type="SUPFAM" id="SSF57667">
    <property type="entry name" value="beta-beta-alpha zinc fingers"/>
    <property type="match status" value="1"/>
</dbReference>
<dbReference type="GO" id="GO:0008270">
    <property type="term" value="F:zinc ion binding"/>
    <property type="evidence" value="ECO:0007669"/>
    <property type="project" value="UniProtKB-KW"/>
</dbReference>
<feature type="compositionally biased region" description="Low complexity" evidence="2">
    <location>
        <begin position="156"/>
        <end position="172"/>
    </location>
</feature>
<evidence type="ECO:0000256" key="2">
    <source>
        <dbReference type="SAM" id="MobiDB-lite"/>
    </source>
</evidence>
<feature type="compositionally biased region" description="Low complexity" evidence="2">
    <location>
        <begin position="1"/>
        <end position="20"/>
    </location>
</feature>
<proteinExistence type="predicted"/>
<keyword evidence="1" id="KW-0863">Zinc-finger</keyword>
<dbReference type="InterPro" id="IPR013087">
    <property type="entry name" value="Znf_C2H2_type"/>
</dbReference>
<comment type="caution">
    <text evidence="4">The sequence shown here is derived from an EMBL/GenBank/DDBJ whole genome shotgun (WGS) entry which is preliminary data.</text>
</comment>
<keyword evidence="1" id="KW-0862">Zinc</keyword>
<evidence type="ECO:0000313" key="5">
    <source>
        <dbReference type="Proteomes" id="UP000807716"/>
    </source>
</evidence>
<evidence type="ECO:0000259" key="3">
    <source>
        <dbReference type="PROSITE" id="PS50157"/>
    </source>
</evidence>
<dbReference type="PROSITE" id="PS50157">
    <property type="entry name" value="ZINC_FINGER_C2H2_2"/>
    <property type="match status" value="1"/>
</dbReference>
<accession>A0A9P6UBJ0</accession>
<feature type="region of interest" description="Disordered" evidence="2">
    <location>
        <begin position="1"/>
        <end position="36"/>
    </location>
</feature>
<dbReference type="PROSITE" id="PS00028">
    <property type="entry name" value="ZINC_FINGER_C2H2_1"/>
    <property type="match status" value="1"/>
</dbReference>
<dbReference type="Proteomes" id="UP000807716">
    <property type="component" value="Unassembled WGS sequence"/>
</dbReference>
<name>A0A9P6UBJ0_9FUNG</name>
<protein>
    <recommendedName>
        <fullName evidence="3">C2H2-type domain-containing protein</fullName>
    </recommendedName>
</protein>
<dbReference type="OrthoDB" id="2435071at2759"/>
<feature type="compositionally biased region" description="Low complexity" evidence="2">
    <location>
        <begin position="181"/>
        <end position="192"/>
    </location>
</feature>
<evidence type="ECO:0000313" key="4">
    <source>
        <dbReference type="EMBL" id="KAG0267975.1"/>
    </source>
</evidence>
<gene>
    <name evidence="4" type="ORF">DFQ27_007846</name>
</gene>
<feature type="region of interest" description="Disordered" evidence="2">
    <location>
        <begin position="288"/>
        <end position="397"/>
    </location>
</feature>
<dbReference type="Pfam" id="PF00096">
    <property type="entry name" value="zf-C2H2"/>
    <property type="match status" value="1"/>
</dbReference>
<keyword evidence="5" id="KW-1185">Reference proteome</keyword>
<dbReference type="InterPro" id="IPR036236">
    <property type="entry name" value="Znf_C2H2_sf"/>
</dbReference>
<feature type="region of interest" description="Disordered" evidence="2">
    <location>
        <begin position="156"/>
        <end position="192"/>
    </location>
</feature>
<feature type="compositionally biased region" description="Acidic residues" evidence="2">
    <location>
        <begin position="288"/>
        <end position="325"/>
    </location>
</feature>
<organism evidence="4 5">
    <name type="scientific">Actinomortierella ambigua</name>
    <dbReference type="NCBI Taxonomy" id="1343610"/>
    <lineage>
        <taxon>Eukaryota</taxon>
        <taxon>Fungi</taxon>
        <taxon>Fungi incertae sedis</taxon>
        <taxon>Mucoromycota</taxon>
        <taxon>Mortierellomycotina</taxon>
        <taxon>Mortierellomycetes</taxon>
        <taxon>Mortierellales</taxon>
        <taxon>Mortierellaceae</taxon>
        <taxon>Actinomortierella</taxon>
    </lineage>
</organism>
<keyword evidence="1" id="KW-0479">Metal-binding</keyword>
<evidence type="ECO:0000256" key="1">
    <source>
        <dbReference type="PROSITE-ProRule" id="PRU00042"/>
    </source>
</evidence>
<dbReference type="EMBL" id="JAAAJB010000063">
    <property type="protein sequence ID" value="KAG0267975.1"/>
    <property type="molecule type" value="Genomic_DNA"/>
</dbReference>